<dbReference type="PANTHER" id="PTHR30572:SF4">
    <property type="entry name" value="ABC TRANSPORTER PERMEASE YTRF"/>
    <property type="match status" value="1"/>
</dbReference>
<evidence type="ECO:0000256" key="1">
    <source>
        <dbReference type="ARBA" id="ARBA00004651"/>
    </source>
</evidence>
<keyword evidence="2" id="KW-1003">Cell membrane</keyword>
<feature type="region of interest" description="Disordered" evidence="7">
    <location>
        <begin position="104"/>
        <end position="123"/>
    </location>
</feature>
<reference evidence="10 11" key="1">
    <citation type="submission" date="2018-12" db="EMBL/GenBank/DDBJ databases">
        <title>Draft genome sequence of Embleya hyalina NBRC 13850T.</title>
        <authorList>
            <person name="Komaki H."/>
            <person name="Hosoyama A."/>
            <person name="Kimura A."/>
            <person name="Ichikawa N."/>
            <person name="Tamura T."/>
        </authorList>
    </citation>
    <scope>NUCLEOTIDE SEQUENCE [LARGE SCALE GENOMIC DNA]</scope>
    <source>
        <strain evidence="10 11">NBRC 13850</strain>
    </source>
</reference>
<evidence type="ECO:0000256" key="4">
    <source>
        <dbReference type="ARBA" id="ARBA00022989"/>
    </source>
</evidence>
<evidence type="ECO:0000259" key="9">
    <source>
        <dbReference type="Pfam" id="PF02687"/>
    </source>
</evidence>
<comment type="caution">
    <text evidence="10">The sequence shown here is derived from an EMBL/GenBank/DDBJ whole genome shotgun (WGS) entry which is preliminary data.</text>
</comment>
<dbReference type="Pfam" id="PF02687">
    <property type="entry name" value="FtsX"/>
    <property type="match status" value="1"/>
</dbReference>
<feature type="compositionally biased region" description="Basic and acidic residues" evidence="7">
    <location>
        <begin position="110"/>
        <end position="123"/>
    </location>
</feature>
<feature type="region of interest" description="Disordered" evidence="7">
    <location>
        <begin position="1"/>
        <end position="24"/>
    </location>
</feature>
<evidence type="ECO:0000256" key="2">
    <source>
        <dbReference type="ARBA" id="ARBA00022475"/>
    </source>
</evidence>
<keyword evidence="5 8" id="KW-0472">Membrane</keyword>
<evidence type="ECO:0000313" key="11">
    <source>
        <dbReference type="Proteomes" id="UP000286931"/>
    </source>
</evidence>
<evidence type="ECO:0000256" key="5">
    <source>
        <dbReference type="ARBA" id="ARBA00023136"/>
    </source>
</evidence>
<name>A0A401YRK2_9ACTN</name>
<sequence>MTATAGSPAELRGDTVALPRSPARSIHRGLGDTIRLRLGDGASVDVRVVALFESRPGYDTMLLPVSLLAPHTTDGLPAQILVRAAEGTDPDRLVASLGAWAKEQPGPRAASRDALPKTHAEESKTQAWVNHPIIGMPTLYTALSLVDSLILATRNRRREFGLQRPSGATRGRIMRMSAVEATPTTLIGVILGTAAAAAAVVPFSLSSTDSWLPMGSIRIYAVVVGTAAAPTFAATLPPTWKGLRTNPVAVAQG</sequence>
<dbReference type="GO" id="GO:0005886">
    <property type="term" value="C:plasma membrane"/>
    <property type="evidence" value="ECO:0007669"/>
    <property type="project" value="UniProtKB-SubCell"/>
</dbReference>
<evidence type="ECO:0000256" key="6">
    <source>
        <dbReference type="ARBA" id="ARBA00038076"/>
    </source>
</evidence>
<feature type="transmembrane region" description="Helical" evidence="8">
    <location>
        <begin position="217"/>
        <end position="236"/>
    </location>
</feature>
<dbReference type="PANTHER" id="PTHR30572">
    <property type="entry name" value="MEMBRANE COMPONENT OF TRANSPORTER-RELATED"/>
    <property type="match status" value="1"/>
</dbReference>
<dbReference type="OrthoDB" id="3223244at2"/>
<keyword evidence="3 8" id="KW-0812">Transmembrane</keyword>
<keyword evidence="4 8" id="KW-1133">Transmembrane helix</keyword>
<dbReference type="InterPro" id="IPR050250">
    <property type="entry name" value="Macrolide_Exporter_MacB"/>
</dbReference>
<dbReference type="AlphaFoldDB" id="A0A401YRK2"/>
<keyword evidence="11" id="KW-1185">Reference proteome</keyword>
<evidence type="ECO:0000256" key="3">
    <source>
        <dbReference type="ARBA" id="ARBA00022692"/>
    </source>
</evidence>
<dbReference type="GO" id="GO:0022857">
    <property type="term" value="F:transmembrane transporter activity"/>
    <property type="evidence" value="ECO:0007669"/>
    <property type="project" value="TreeGrafter"/>
</dbReference>
<protein>
    <submittedName>
        <fullName evidence="10">ABC transporter permease</fullName>
    </submittedName>
</protein>
<dbReference type="EMBL" id="BIFH01000023">
    <property type="protein sequence ID" value="GCD97222.1"/>
    <property type="molecule type" value="Genomic_DNA"/>
</dbReference>
<dbReference type="SUPFAM" id="SSF82866">
    <property type="entry name" value="Multidrug efflux transporter AcrB transmembrane domain"/>
    <property type="match status" value="1"/>
</dbReference>
<proteinExistence type="inferred from homology"/>
<evidence type="ECO:0000256" key="7">
    <source>
        <dbReference type="SAM" id="MobiDB-lite"/>
    </source>
</evidence>
<dbReference type="InterPro" id="IPR003838">
    <property type="entry name" value="ABC3_permease_C"/>
</dbReference>
<comment type="subcellular location">
    <subcellularLocation>
        <location evidence="1">Cell membrane</location>
        <topology evidence="1">Multi-pass membrane protein</topology>
    </subcellularLocation>
</comment>
<gene>
    <name evidence="10" type="ORF">EHYA_04914</name>
</gene>
<dbReference type="RefSeq" id="WP_126639212.1">
    <property type="nucleotide sequence ID" value="NZ_BIFH01000023.1"/>
</dbReference>
<dbReference type="Proteomes" id="UP000286931">
    <property type="component" value="Unassembled WGS sequence"/>
</dbReference>
<comment type="similarity">
    <text evidence="6">Belongs to the ABC-4 integral membrane protein family.</text>
</comment>
<organism evidence="10 11">
    <name type="scientific">Embleya hyalina</name>
    <dbReference type="NCBI Taxonomy" id="516124"/>
    <lineage>
        <taxon>Bacteria</taxon>
        <taxon>Bacillati</taxon>
        <taxon>Actinomycetota</taxon>
        <taxon>Actinomycetes</taxon>
        <taxon>Kitasatosporales</taxon>
        <taxon>Streptomycetaceae</taxon>
        <taxon>Embleya</taxon>
    </lineage>
</organism>
<evidence type="ECO:0000313" key="10">
    <source>
        <dbReference type="EMBL" id="GCD97222.1"/>
    </source>
</evidence>
<feature type="transmembrane region" description="Helical" evidence="8">
    <location>
        <begin position="184"/>
        <end position="205"/>
    </location>
</feature>
<feature type="domain" description="ABC3 transporter permease C-terminal" evidence="9">
    <location>
        <begin position="140"/>
        <end position="247"/>
    </location>
</feature>
<accession>A0A401YRK2</accession>
<evidence type="ECO:0000256" key="8">
    <source>
        <dbReference type="SAM" id="Phobius"/>
    </source>
</evidence>